<dbReference type="Gene3D" id="3.30.700.10">
    <property type="entry name" value="Glycoprotein, Type 4 Pilin"/>
    <property type="match status" value="1"/>
</dbReference>
<dbReference type="SUPFAM" id="SSF54523">
    <property type="entry name" value="Pili subunits"/>
    <property type="match status" value="1"/>
</dbReference>
<dbReference type="AlphaFoldDB" id="A0A0W0VXA6"/>
<keyword evidence="1" id="KW-0472">Membrane</keyword>
<keyword evidence="1" id="KW-0812">Transmembrane</keyword>
<dbReference type="EMBL" id="LNYL01000048">
    <property type="protein sequence ID" value="KTD24916.1"/>
    <property type="molecule type" value="Genomic_DNA"/>
</dbReference>
<accession>A0A0W0VXA6</accession>
<keyword evidence="1" id="KW-1133">Transmembrane helix</keyword>
<keyword evidence="3" id="KW-1185">Reference proteome</keyword>
<dbReference type="PATRIC" id="fig|466.6.peg.2611"/>
<dbReference type="STRING" id="466.Lmac_2453"/>
<evidence type="ECO:0000313" key="3">
    <source>
        <dbReference type="Proteomes" id="UP000054908"/>
    </source>
</evidence>
<name>A0A0W0VXA6_9GAMM</name>
<protein>
    <submittedName>
        <fullName evidence="2">Type-IV pilin</fullName>
    </submittedName>
</protein>
<comment type="caution">
    <text evidence="2">The sequence shown here is derived from an EMBL/GenBank/DDBJ whole genome shotgun (WGS) entry which is preliminary data.</text>
</comment>
<dbReference type="OrthoDB" id="5296638at2"/>
<dbReference type="InterPro" id="IPR045584">
    <property type="entry name" value="Pilin-like"/>
</dbReference>
<gene>
    <name evidence="2" type="primary">pilE</name>
    <name evidence="2" type="ORF">Lmac_2453</name>
</gene>
<dbReference type="Proteomes" id="UP000054908">
    <property type="component" value="Unassembled WGS sequence"/>
</dbReference>
<dbReference type="NCBIfam" id="TIGR02532">
    <property type="entry name" value="IV_pilin_GFxxxE"/>
    <property type="match status" value="1"/>
</dbReference>
<dbReference type="RefSeq" id="WP_058453154.1">
    <property type="nucleotide sequence ID" value="NZ_CAAAIB010000014.1"/>
</dbReference>
<feature type="transmembrane region" description="Helical" evidence="1">
    <location>
        <begin position="6"/>
        <end position="29"/>
    </location>
</feature>
<reference evidence="2 3" key="1">
    <citation type="submission" date="2015-11" db="EMBL/GenBank/DDBJ databases">
        <title>Genomic analysis of 38 Legionella species identifies large and diverse effector repertoires.</title>
        <authorList>
            <person name="Burstein D."/>
            <person name="Amaro F."/>
            <person name="Zusman T."/>
            <person name="Lifshitz Z."/>
            <person name="Cohen O."/>
            <person name="Gilbert J.A."/>
            <person name="Pupko T."/>
            <person name="Shuman H.A."/>
            <person name="Segal G."/>
        </authorList>
    </citation>
    <scope>NUCLEOTIDE SEQUENCE [LARGE SCALE GENOMIC DNA]</scope>
    <source>
        <strain evidence="2 3">PX-1-G2-E2</strain>
    </source>
</reference>
<sequence>MKNKGFSFIELMIVIIIISILAVFAYPSYHYFITQTRRVDGQTALLQLANRMEEYYSKAHTYRGATIATGGLTDVLSKPTSEQNGYELKIIEQTDTYFNLHAIPTKAQALADTLCQTLTFNSLGIKGITSGPQGIPQGVTSQCW</sequence>
<dbReference type="GO" id="GO:0043683">
    <property type="term" value="P:type IV pilus assembly"/>
    <property type="evidence" value="ECO:0007669"/>
    <property type="project" value="InterPro"/>
</dbReference>
<proteinExistence type="predicted"/>
<dbReference type="InterPro" id="IPR012902">
    <property type="entry name" value="N_methyl_site"/>
</dbReference>
<dbReference type="Pfam" id="PF16732">
    <property type="entry name" value="ComP_DUS"/>
    <property type="match status" value="1"/>
</dbReference>
<organism evidence="2 3">
    <name type="scientific">Legionella maceachernii</name>
    <dbReference type="NCBI Taxonomy" id="466"/>
    <lineage>
        <taxon>Bacteria</taxon>
        <taxon>Pseudomonadati</taxon>
        <taxon>Pseudomonadota</taxon>
        <taxon>Gammaproteobacteria</taxon>
        <taxon>Legionellales</taxon>
        <taxon>Legionellaceae</taxon>
        <taxon>Legionella</taxon>
    </lineage>
</organism>
<evidence type="ECO:0000313" key="2">
    <source>
        <dbReference type="EMBL" id="KTD24916.1"/>
    </source>
</evidence>
<evidence type="ECO:0000256" key="1">
    <source>
        <dbReference type="SAM" id="Phobius"/>
    </source>
</evidence>
<dbReference type="Pfam" id="PF07963">
    <property type="entry name" value="N_methyl"/>
    <property type="match status" value="1"/>
</dbReference>
<dbReference type="InterPro" id="IPR031982">
    <property type="entry name" value="PilE-like"/>
</dbReference>